<feature type="compositionally biased region" description="Basic and acidic residues" evidence="4">
    <location>
        <begin position="40"/>
        <end position="49"/>
    </location>
</feature>
<dbReference type="AlphaFoldDB" id="C4JYW8"/>
<dbReference type="PANTHER" id="PTHR15052:SF2">
    <property type="entry name" value="GENERAL TRANSCRIPTION FACTOR 3C POLYPEPTIDE 2"/>
    <property type="match status" value="1"/>
</dbReference>
<dbReference type="HOGENOM" id="CLU_018776_0_0_1"/>
<gene>
    <name evidence="5" type="ORF">UREG_07369</name>
</gene>
<dbReference type="STRING" id="336963.C4JYW8"/>
<feature type="compositionally biased region" description="Basic and acidic residues" evidence="4">
    <location>
        <begin position="267"/>
        <end position="284"/>
    </location>
</feature>
<feature type="compositionally biased region" description="Acidic residues" evidence="4">
    <location>
        <begin position="64"/>
        <end position="77"/>
    </location>
</feature>
<name>C4JYW8_UNCRE</name>
<dbReference type="GO" id="GO:0006383">
    <property type="term" value="P:transcription by RNA polymerase III"/>
    <property type="evidence" value="ECO:0007669"/>
    <property type="project" value="TreeGrafter"/>
</dbReference>
<evidence type="ECO:0000256" key="3">
    <source>
        <dbReference type="ARBA" id="ARBA00023242"/>
    </source>
</evidence>
<reference evidence="6" key="1">
    <citation type="journal article" date="2009" name="Genome Res.">
        <title>Comparative genomic analyses of the human fungal pathogens Coccidioides and their relatives.</title>
        <authorList>
            <person name="Sharpton T.J."/>
            <person name="Stajich J.E."/>
            <person name="Rounsley S.D."/>
            <person name="Gardner M.J."/>
            <person name="Wortman J.R."/>
            <person name="Jordar V.S."/>
            <person name="Maiti R."/>
            <person name="Kodira C.D."/>
            <person name="Neafsey D.E."/>
            <person name="Zeng Q."/>
            <person name="Hung C.-Y."/>
            <person name="McMahan C."/>
            <person name="Muszewska A."/>
            <person name="Grynberg M."/>
            <person name="Mandel M.A."/>
            <person name="Kellner E.M."/>
            <person name="Barker B.M."/>
            <person name="Galgiani J.N."/>
            <person name="Orbach M.J."/>
            <person name="Kirkland T.N."/>
            <person name="Cole G.T."/>
            <person name="Henn M.R."/>
            <person name="Birren B.W."/>
            <person name="Taylor J.W."/>
        </authorList>
    </citation>
    <scope>NUCLEOTIDE SEQUENCE [LARGE SCALE GENOMIC DNA]</scope>
    <source>
        <strain evidence="6">UAMH 1704</strain>
    </source>
</reference>
<dbReference type="InterPro" id="IPR015943">
    <property type="entry name" value="WD40/YVTN_repeat-like_dom_sf"/>
</dbReference>
<dbReference type="SUPFAM" id="SSF50978">
    <property type="entry name" value="WD40 repeat-like"/>
    <property type="match status" value="1"/>
</dbReference>
<evidence type="ECO:0008006" key="7">
    <source>
        <dbReference type="Google" id="ProtNLM"/>
    </source>
</evidence>
<dbReference type="InterPro" id="IPR052416">
    <property type="entry name" value="GTF3C_component"/>
</dbReference>
<dbReference type="OMA" id="DWGDLRR"/>
<feature type="compositionally biased region" description="Basic residues" evidence="4">
    <location>
        <begin position="1"/>
        <end position="16"/>
    </location>
</feature>
<dbReference type="Gene3D" id="2.130.10.10">
    <property type="entry name" value="YVTN repeat-like/Quinoprotein amine dehydrogenase"/>
    <property type="match status" value="1"/>
</dbReference>
<keyword evidence="6" id="KW-1185">Reference proteome</keyword>
<evidence type="ECO:0000313" key="6">
    <source>
        <dbReference type="Proteomes" id="UP000002058"/>
    </source>
</evidence>
<evidence type="ECO:0000256" key="1">
    <source>
        <dbReference type="ARBA" id="ARBA00004123"/>
    </source>
</evidence>
<accession>C4JYW8</accession>
<dbReference type="KEGG" id="ure:UREG_07369"/>
<sequence>MASRPTKRSRRPRTAVRKYTDDAFEAAGLSPEVSESEQTVPEKHKSGRAEDEDFVMGEDKEREVSDEEDEADFDEAESAVGSTLDKIEQADQKRLAQVDSNMTHSRGLLKPANHTAKLTQLKLTFGTSVQDLLPIIWTRDHWAYGRDATFPSAESFQAAQNGITYGIGGSFCYDSAKLAMEAGKGWDWYYSPVGDKLLKSQHLEIINAEARGKYLPRNRGEKHTILVGPPGKQKEFRLGNSEFFDFGAAWEAPKPKEAKRGRHKKADKQFQDAENDPADHSDTAPEVERIREGWLLNLGNKVQCAAWAPNCTGTTQYLAVVVPLSESQKTAECDLKYTGAPAFTPSPPYPAAIQIWSFEAQEGESSPRPLNMALKPRLRLVLCTEYGDLKRLSWCPMPRKARPLNMENKGPLNLGLLAGIWGDGTVKVLDVNVEENSEETQWLKVQSPMFQAKPPSTLCTCLAWLSPSDLAVGCANGFIAVWSLPASCARPQSSPIPYIYTPIYNTYILNIHSAYPTYPYLLASSCIDGQSKLSSLADPQVDTAEALRTRMGTPNLSYSPFFQTFVTTDEADYVRMHPVRRFFAPVLTLRSTSNVTSVAPCSPCHPTILVGSAGGVAMASNPLQRLLNSKNKHFQQTWFSHEWVHRKNDGNGERIGVSRFYEGFKAEIPNLLRSAPQGKISSNVMTIYEEETAVTVLAFNPNESCAGWTCAGLGCGLLRVEDLTLRKRC</sequence>
<comment type="subcellular location">
    <subcellularLocation>
        <location evidence="1">Nucleus</location>
    </subcellularLocation>
</comment>
<keyword evidence="3" id="KW-0539">Nucleus</keyword>
<dbReference type="PANTHER" id="PTHR15052">
    <property type="entry name" value="RNA POLYMERASE III TRANSCRIPTION INITIATION FACTOR COMPLEX SUBUNIT"/>
    <property type="match status" value="1"/>
</dbReference>
<organism evidence="5 6">
    <name type="scientific">Uncinocarpus reesii (strain UAMH 1704)</name>
    <dbReference type="NCBI Taxonomy" id="336963"/>
    <lineage>
        <taxon>Eukaryota</taxon>
        <taxon>Fungi</taxon>
        <taxon>Dikarya</taxon>
        <taxon>Ascomycota</taxon>
        <taxon>Pezizomycotina</taxon>
        <taxon>Eurotiomycetes</taxon>
        <taxon>Eurotiomycetidae</taxon>
        <taxon>Onygenales</taxon>
        <taxon>Onygenaceae</taxon>
        <taxon>Uncinocarpus</taxon>
    </lineage>
</organism>
<dbReference type="GO" id="GO:0005634">
    <property type="term" value="C:nucleus"/>
    <property type="evidence" value="ECO:0007669"/>
    <property type="project" value="UniProtKB-SubCell"/>
</dbReference>
<dbReference type="GeneID" id="8439970"/>
<proteinExistence type="predicted"/>
<evidence type="ECO:0000256" key="4">
    <source>
        <dbReference type="SAM" id="MobiDB-lite"/>
    </source>
</evidence>
<evidence type="ECO:0000313" key="5">
    <source>
        <dbReference type="EMBL" id="EEP82504.1"/>
    </source>
</evidence>
<dbReference type="EMBL" id="CH476619">
    <property type="protein sequence ID" value="EEP82504.1"/>
    <property type="molecule type" value="Genomic_DNA"/>
</dbReference>
<protein>
    <recommendedName>
        <fullName evidence="7">Transcription factor TFIIIC complex subunit Tfc6</fullName>
    </recommendedName>
</protein>
<dbReference type="InterPro" id="IPR036322">
    <property type="entry name" value="WD40_repeat_dom_sf"/>
</dbReference>
<feature type="region of interest" description="Disordered" evidence="4">
    <location>
        <begin position="1"/>
        <end position="81"/>
    </location>
</feature>
<dbReference type="RefSeq" id="XP_002582596.1">
    <property type="nucleotide sequence ID" value="XM_002582550.1"/>
</dbReference>
<evidence type="ECO:0000256" key="2">
    <source>
        <dbReference type="ARBA" id="ARBA00023163"/>
    </source>
</evidence>
<dbReference type="GO" id="GO:0000127">
    <property type="term" value="C:transcription factor TFIIIC complex"/>
    <property type="evidence" value="ECO:0007669"/>
    <property type="project" value="TreeGrafter"/>
</dbReference>
<dbReference type="VEuPathDB" id="FungiDB:UREG_07369"/>
<dbReference type="eggNOG" id="ENOG502S1WJ">
    <property type="taxonomic scope" value="Eukaryota"/>
</dbReference>
<feature type="region of interest" description="Disordered" evidence="4">
    <location>
        <begin position="255"/>
        <end position="284"/>
    </location>
</feature>
<dbReference type="InParanoid" id="C4JYW8"/>
<dbReference type="OrthoDB" id="4703at2759"/>
<dbReference type="Proteomes" id="UP000002058">
    <property type="component" value="Unassembled WGS sequence"/>
</dbReference>
<keyword evidence="2" id="KW-0804">Transcription</keyword>